<evidence type="ECO:0000256" key="4">
    <source>
        <dbReference type="ARBA" id="ARBA00022857"/>
    </source>
</evidence>
<protein>
    <submittedName>
        <fullName evidence="6">Uncharacterized protein</fullName>
    </submittedName>
</protein>
<gene>
    <name evidence="6" type="ORF">SLS59_005429</name>
</gene>
<evidence type="ECO:0000256" key="1">
    <source>
        <dbReference type="ARBA" id="ARBA00009183"/>
    </source>
</evidence>
<dbReference type="PANTHER" id="PTHR23023">
    <property type="entry name" value="DIMETHYLANILINE MONOOXYGENASE"/>
    <property type="match status" value="1"/>
</dbReference>
<sequence>MSSYPTAAEVHKYLVSYAEHFKLKPHLRLSTLVGQIKFDDKCQKWAVEIEGEGFQYFNKVVVAIGGMTSLPNVPVIEGLEKFSGTALHSRAFKKPEQLAGKRVMVVGFGNTAADTATALANVAEKVYIAHRNGARILPRRVNGRPVDHALSLRLFGIQSWIMSHFPVFGAKMFDKFVKSLQDKSFKLRPEWGFEPAQVTPIVSDTLVGCLECGLIESVKGLKRITGDTKVELDDGKTVDVDVLIWCTGYKADFSMLELRFDPTISPSPAWSSTSGSNGKRLARLYHNVFSLEKPDSLAFLGNVHFPGPGFQIFDMASMAIAQVWKGASTLPSQAAMEKAVDEHHAWLAEQANRRSNVSPGMVDGGAWHRAMDNMAGTGVTEHLGYGLQGWWFWLSKMKLSNMLMGGVWSPHIHRYFEGKRRRWEGAREAVKKANRIEVQRAKKDV</sequence>
<evidence type="ECO:0000256" key="2">
    <source>
        <dbReference type="ARBA" id="ARBA00022630"/>
    </source>
</evidence>
<evidence type="ECO:0000256" key="5">
    <source>
        <dbReference type="ARBA" id="ARBA00023002"/>
    </source>
</evidence>
<name>A0ABR3RA13_9PLEO</name>
<comment type="caution">
    <text evidence="6">The sequence shown here is derived from an EMBL/GenBank/DDBJ whole genome shotgun (WGS) entry which is preliminary data.</text>
</comment>
<dbReference type="PIRSF" id="PIRSF000332">
    <property type="entry name" value="FMO"/>
    <property type="match status" value="1"/>
</dbReference>
<dbReference type="InterPro" id="IPR000960">
    <property type="entry name" value="Flavin_mOase"/>
</dbReference>
<comment type="similarity">
    <text evidence="1">Belongs to the FMO family.</text>
</comment>
<evidence type="ECO:0000256" key="3">
    <source>
        <dbReference type="ARBA" id="ARBA00022827"/>
    </source>
</evidence>
<keyword evidence="3" id="KW-0274">FAD</keyword>
<keyword evidence="2" id="KW-0285">Flavoprotein</keyword>
<evidence type="ECO:0000313" key="6">
    <source>
        <dbReference type="EMBL" id="KAL1601275.1"/>
    </source>
</evidence>
<dbReference type="Pfam" id="PF00743">
    <property type="entry name" value="FMO-like"/>
    <property type="match status" value="1"/>
</dbReference>
<dbReference type="InterPro" id="IPR020946">
    <property type="entry name" value="Flavin_mOase-like"/>
</dbReference>
<evidence type="ECO:0000313" key="7">
    <source>
        <dbReference type="Proteomes" id="UP001521222"/>
    </source>
</evidence>
<keyword evidence="4" id="KW-0521">NADP</keyword>
<dbReference type="Proteomes" id="UP001521222">
    <property type="component" value="Unassembled WGS sequence"/>
</dbReference>
<dbReference type="InterPro" id="IPR050346">
    <property type="entry name" value="FMO-like"/>
</dbReference>
<organism evidence="6 7">
    <name type="scientific">Nothophoma quercina</name>
    <dbReference type="NCBI Taxonomy" id="749835"/>
    <lineage>
        <taxon>Eukaryota</taxon>
        <taxon>Fungi</taxon>
        <taxon>Dikarya</taxon>
        <taxon>Ascomycota</taxon>
        <taxon>Pezizomycotina</taxon>
        <taxon>Dothideomycetes</taxon>
        <taxon>Pleosporomycetidae</taxon>
        <taxon>Pleosporales</taxon>
        <taxon>Pleosporineae</taxon>
        <taxon>Didymellaceae</taxon>
        <taxon>Nothophoma</taxon>
    </lineage>
</organism>
<dbReference type="EMBL" id="JAKIXB020000016">
    <property type="protein sequence ID" value="KAL1601275.1"/>
    <property type="molecule type" value="Genomic_DNA"/>
</dbReference>
<dbReference type="Gene3D" id="3.50.50.60">
    <property type="entry name" value="FAD/NAD(P)-binding domain"/>
    <property type="match status" value="1"/>
</dbReference>
<proteinExistence type="inferred from homology"/>
<dbReference type="SUPFAM" id="SSF51905">
    <property type="entry name" value="FAD/NAD(P)-binding domain"/>
    <property type="match status" value="2"/>
</dbReference>
<accession>A0ABR3RA13</accession>
<keyword evidence="7" id="KW-1185">Reference proteome</keyword>
<reference evidence="6 7" key="1">
    <citation type="submission" date="2024-02" db="EMBL/GenBank/DDBJ databases">
        <title>De novo assembly and annotation of 12 fungi associated with fruit tree decline syndrome in Ontario, Canada.</title>
        <authorList>
            <person name="Sulman M."/>
            <person name="Ellouze W."/>
            <person name="Ilyukhin E."/>
        </authorList>
    </citation>
    <scope>NUCLEOTIDE SEQUENCE [LARGE SCALE GENOMIC DNA]</scope>
    <source>
        <strain evidence="6 7">M97-236</strain>
    </source>
</reference>
<dbReference type="InterPro" id="IPR036188">
    <property type="entry name" value="FAD/NAD-bd_sf"/>
</dbReference>
<keyword evidence="5" id="KW-0560">Oxidoreductase</keyword>